<keyword evidence="3" id="KW-1185">Reference proteome</keyword>
<feature type="region of interest" description="Disordered" evidence="1">
    <location>
        <begin position="46"/>
        <end position="67"/>
    </location>
</feature>
<dbReference type="AlphaFoldDB" id="A0A369AS45"/>
<proteinExistence type="predicted"/>
<organism evidence="2 3">
    <name type="scientific">Extensimonas vulgaris</name>
    <dbReference type="NCBI Taxonomy" id="1031594"/>
    <lineage>
        <taxon>Bacteria</taxon>
        <taxon>Pseudomonadati</taxon>
        <taxon>Pseudomonadota</taxon>
        <taxon>Betaproteobacteria</taxon>
        <taxon>Burkholderiales</taxon>
        <taxon>Comamonadaceae</taxon>
        <taxon>Extensimonas</taxon>
    </lineage>
</organism>
<evidence type="ECO:0000313" key="3">
    <source>
        <dbReference type="Proteomes" id="UP000252174"/>
    </source>
</evidence>
<sequence length="67" mass="7781">MSRPCAACAHHAQAHVDRFVCLAPSPARLIPLEQFQARDAHCHEWRRDRFQTEQKTDKDRAPHQPIP</sequence>
<name>A0A369AS45_9BURK</name>
<dbReference type="EMBL" id="QPJU01000001">
    <property type="protein sequence ID" value="RCX11843.1"/>
    <property type="molecule type" value="Genomic_DNA"/>
</dbReference>
<evidence type="ECO:0000256" key="1">
    <source>
        <dbReference type="SAM" id="MobiDB-lite"/>
    </source>
</evidence>
<gene>
    <name evidence="2" type="ORF">DFR45_101375</name>
</gene>
<evidence type="ECO:0000313" key="2">
    <source>
        <dbReference type="EMBL" id="RCX11843.1"/>
    </source>
</evidence>
<comment type="caution">
    <text evidence="2">The sequence shown here is derived from an EMBL/GenBank/DDBJ whole genome shotgun (WGS) entry which is preliminary data.</text>
</comment>
<dbReference type="Proteomes" id="UP000252174">
    <property type="component" value="Unassembled WGS sequence"/>
</dbReference>
<accession>A0A369AS45</accession>
<reference evidence="2 3" key="1">
    <citation type="submission" date="2018-07" db="EMBL/GenBank/DDBJ databases">
        <title>Genomic Encyclopedia of Type Strains, Phase IV (KMG-IV): sequencing the most valuable type-strain genomes for metagenomic binning, comparative biology and taxonomic classification.</title>
        <authorList>
            <person name="Goeker M."/>
        </authorList>
    </citation>
    <scope>NUCLEOTIDE SEQUENCE [LARGE SCALE GENOMIC DNA]</scope>
    <source>
        <strain evidence="2 3">DSM 100911</strain>
    </source>
</reference>
<protein>
    <submittedName>
        <fullName evidence="2">Uncharacterized protein</fullName>
    </submittedName>
</protein>